<feature type="region of interest" description="Disordered" evidence="5">
    <location>
        <begin position="97"/>
        <end position="146"/>
    </location>
</feature>
<dbReference type="GO" id="GO:0010215">
    <property type="term" value="P:cellulose microfibril organization"/>
    <property type="evidence" value="ECO:0007669"/>
    <property type="project" value="InterPro"/>
</dbReference>
<evidence type="ECO:0000256" key="2">
    <source>
        <dbReference type="ARBA" id="ARBA00022729"/>
    </source>
</evidence>
<evidence type="ECO:0000256" key="3">
    <source>
        <dbReference type="ARBA" id="ARBA00023180"/>
    </source>
</evidence>
<evidence type="ECO:0000313" key="8">
    <source>
        <dbReference type="Proteomes" id="UP000215914"/>
    </source>
</evidence>
<proteinExistence type="inferred from homology"/>
<dbReference type="SMART" id="SM00343">
    <property type="entry name" value="ZnF_C2HC"/>
    <property type="match status" value="1"/>
</dbReference>
<accession>A0A9K3IN35</accession>
<comment type="similarity">
    <text evidence="1">Belongs to the COBRA family.</text>
</comment>
<keyword evidence="4" id="KW-0863">Zinc-finger</keyword>
<protein>
    <submittedName>
        <fullName evidence="7">Transcription factor interactor and regulator CCHC(Zn) family</fullName>
    </submittedName>
</protein>
<evidence type="ECO:0000256" key="5">
    <source>
        <dbReference type="SAM" id="MobiDB-lite"/>
    </source>
</evidence>
<feature type="compositionally biased region" description="Basic and acidic residues" evidence="5">
    <location>
        <begin position="119"/>
        <end position="128"/>
    </location>
</feature>
<dbReference type="PANTHER" id="PTHR31673:SF48">
    <property type="entry name" value="COBRA, PLANT-RELATED"/>
    <property type="match status" value="1"/>
</dbReference>
<evidence type="ECO:0000259" key="6">
    <source>
        <dbReference type="PROSITE" id="PS50158"/>
    </source>
</evidence>
<dbReference type="GO" id="GO:0003676">
    <property type="term" value="F:nucleic acid binding"/>
    <property type="evidence" value="ECO:0007669"/>
    <property type="project" value="InterPro"/>
</dbReference>
<dbReference type="PROSITE" id="PS50158">
    <property type="entry name" value="ZF_CCHC"/>
    <property type="match status" value="1"/>
</dbReference>
<keyword evidence="3" id="KW-0325">Glycoprotein</keyword>
<dbReference type="InterPro" id="IPR006918">
    <property type="entry name" value="COBRA_pln"/>
</dbReference>
<dbReference type="PANTHER" id="PTHR31673">
    <property type="entry name" value="PROTEIN COBRA"/>
    <property type="match status" value="1"/>
</dbReference>
<keyword evidence="8" id="KW-1185">Reference proteome</keyword>
<name>A0A9K3IN35_HELAN</name>
<dbReference type="GO" id="GO:0016020">
    <property type="term" value="C:membrane"/>
    <property type="evidence" value="ECO:0007669"/>
    <property type="project" value="InterPro"/>
</dbReference>
<keyword evidence="4" id="KW-0479">Metal-binding</keyword>
<dbReference type="Pfam" id="PF14223">
    <property type="entry name" value="Retrotran_gag_2"/>
    <property type="match status" value="1"/>
</dbReference>
<dbReference type="SUPFAM" id="SSF57756">
    <property type="entry name" value="Retrovirus zinc finger-like domains"/>
    <property type="match status" value="1"/>
</dbReference>
<organism evidence="7 8">
    <name type="scientific">Helianthus annuus</name>
    <name type="common">Common sunflower</name>
    <dbReference type="NCBI Taxonomy" id="4232"/>
    <lineage>
        <taxon>Eukaryota</taxon>
        <taxon>Viridiplantae</taxon>
        <taxon>Streptophyta</taxon>
        <taxon>Embryophyta</taxon>
        <taxon>Tracheophyta</taxon>
        <taxon>Spermatophyta</taxon>
        <taxon>Magnoliopsida</taxon>
        <taxon>eudicotyledons</taxon>
        <taxon>Gunneridae</taxon>
        <taxon>Pentapetalae</taxon>
        <taxon>asterids</taxon>
        <taxon>campanulids</taxon>
        <taxon>Asterales</taxon>
        <taxon>Asteraceae</taxon>
        <taxon>Asteroideae</taxon>
        <taxon>Heliantheae alliance</taxon>
        <taxon>Heliantheae</taxon>
        <taxon>Helianthus</taxon>
    </lineage>
</organism>
<keyword evidence="4" id="KW-0862">Zinc</keyword>
<evidence type="ECO:0000313" key="7">
    <source>
        <dbReference type="EMBL" id="KAF5799832.1"/>
    </source>
</evidence>
<sequence>MKEEDTIDSFTARLNSIVTRASGLGSTFDQPTLVRKLLSSVPKRFVQIVATIEQFADLETTTLDETIGRLKAYEERTGLVDENPVYNQEKLMYTRRDKNYGRGRRFGKNGQGRFNSSQDKWRDGKFKQEDDDEDSSHDAYKNRSNQRKFGKALSKIKCYNCQKFGHYASDCPESNQREEETNLVQEDEEPTLLMAIKEDCNDLLQQAHDGKQDMEKDQEIKVSLFVHCVFSLFVIKILGNRNCSRYKTALAVPHCCKNPPTVVDLSPEAPYNQQVPNCCKGGVISVWGLDPNSYISSFQITVGESGNTNYTVKVPKNFTLHAPGPGYNCGPAVVTKPTRFITPNGRRITQAMSKYKKN</sequence>
<dbReference type="InterPro" id="IPR001878">
    <property type="entry name" value="Znf_CCHC"/>
</dbReference>
<dbReference type="Gene3D" id="4.10.60.10">
    <property type="entry name" value="Zinc finger, CCHC-type"/>
    <property type="match status" value="1"/>
</dbReference>
<gene>
    <name evidence="7" type="ORF">HanXRQr2_Chr07g0309041</name>
</gene>
<dbReference type="InterPro" id="IPR036875">
    <property type="entry name" value="Znf_CCHC_sf"/>
</dbReference>
<dbReference type="EMBL" id="MNCJ02000322">
    <property type="protein sequence ID" value="KAF5799832.1"/>
    <property type="molecule type" value="Genomic_DNA"/>
</dbReference>
<reference evidence="7" key="2">
    <citation type="submission" date="2020-06" db="EMBL/GenBank/DDBJ databases">
        <title>Helianthus annuus Genome sequencing and assembly Release 2.</title>
        <authorList>
            <person name="Gouzy J."/>
            <person name="Langlade N."/>
            <person name="Munos S."/>
        </authorList>
    </citation>
    <scope>NUCLEOTIDE SEQUENCE</scope>
    <source>
        <tissue evidence="7">Leaves</tissue>
    </source>
</reference>
<dbReference type="AlphaFoldDB" id="A0A9K3IN35"/>
<feature type="domain" description="CCHC-type" evidence="6">
    <location>
        <begin position="157"/>
        <end position="173"/>
    </location>
</feature>
<evidence type="ECO:0000256" key="1">
    <source>
        <dbReference type="ARBA" id="ARBA00005507"/>
    </source>
</evidence>
<dbReference type="Proteomes" id="UP000215914">
    <property type="component" value="Unassembled WGS sequence"/>
</dbReference>
<comment type="caution">
    <text evidence="7">The sequence shown here is derived from an EMBL/GenBank/DDBJ whole genome shotgun (WGS) entry which is preliminary data.</text>
</comment>
<dbReference type="Gramene" id="mRNA:HanXRQr2_Chr07g0309041">
    <property type="protein sequence ID" value="mRNA:HanXRQr2_Chr07g0309041"/>
    <property type="gene ID" value="HanXRQr2_Chr07g0309041"/>
</dbReference>
<dbReference type="GO" id="GO:0008270">
    <property type="term" value="F:zinc ion binding"/>
    <property type="evidence" value="ECO:0007669"/>
    <property type="project" value="UniProtKB-KW"/>
</dbReference>
<dbReference type="Pfam" id="PF04833">
    <property type="entry name" value="COBRA"/>
    <property type="match status" value="1"/>
</dbReference>
<evidence type="ECO:0000256" key="4">
    <source>
        <dbReference type="PROSITE-ProRule" id="PRU00047"/>
    </source>
</evidence>
<dbReference type="Pfam" id="PF00098">
    <property type="entry name" value="zf-CCHC"/>
    <property type="match status" value="1"/>
</dbReference>
<keyword evidence="2" id="KW-0732">Signal</keyword>
<reference evidence="7" key="1">
    <citation type="journal article" date="2017" name="Nature">
        <title>The sunflower genome provides insights into oil metabolism, flowering and Asterid evolution.</title>
        <authorList>
            <person name="Badouin H."/>
            <person name="Gouzy J."/>
            <person name="Grassa C.J."/>
            <person name="Murat F."/>
            <person name="Staton S.E."/>
            <person name="Cottret L."/>
            <person name="Lelandais-Briere C."/>
            <person name="Owens G.L."/>
            <person name="Carrere S."/>
            <person name="Mayjonade B."/>
            <person name="Legrand L."/>
            <person name="Gill N."/>
            <person name="Kane N.C."/>
            <person name="Bowers J.E."/>
            <person name="Hubner S."/>
            <person name="Bellec A."/>
            <person name="Berard A."/>
            <person name="Berges H."/>
            <person name="Blanchet N."/>
            <person name="Boniface M.C."/>
            <person name="Brunel D."/>
            <person name="Catrice O."/>
            <person name="Chaidir N."/>
            <person name="Claudel C."/>
            <person name="Donnadieu C."/>
            <person name="Faraut T."/>
            <person name="Fievet G."/>
            <person name="Helmstetter N."/>
            <person name="King M."/>
            <person name="Knapp S.J."/>
            <person name="Lai Z."/>
            <person name="Le Paslier M.C."/>
            <person name="Lippi Y."/>
            <person name="Lorenzon L."/>
            <person name="Mandel J.R."/>
            <person name="Marage G."/>
            <person name="Marchand G."/>
            <person name="Marquand E."/>
            <person name="Bret-Mestries E."/>
            <person name="Morien E."/>
            <person name="Nambeesan S."/>
            <person name="Nguyen T."/>
            <person name="Pegot-Espagnet P."/>
            <person name="Pouilly N."/>
            <person name="Raftis F."/>
            <person name="Sallet E."/>
            <person name="Schiex T."/>
            <person name="Thomas J."/>
            <person name="Vandecasteele C."/>
            <person name="Vares D."/>
            <person name="Vear F."/>
            <person name="Vautrin S."/>
            <person name="Crespi M."/>
            <person name="Mangin B."/>
            <person name="Burke J.M."/>
            <person name="Salse J."/>
            <person name="Munos S."/>
            <person name="Vincourt P."/>
            <person name="Rieseberg L.H."/>
            <person name="Langlade N.B."/>
        </authorList>
    </citation>
    <scope>NUCLEOTIDE SEQUENCE</scope>
    <source>
        <tissue evidence="7">Leaves</tissue>
    </source>
</reference>